<dbReference type="SUPFAM" id="SSF82153">
    <property type="entry name" value="FAS1 domain"/>
    <property type="match status" value="1"/>
</dbReference>
<dbReference type="Gene3D" id="2.30.180.10">
    <property type="entry name" value="FAS1 domain"/>
    <property type="match status" value="1"/>
</dbReference>
<protein>
    <recommendedName>
        <fullName evidence="1">FAS1 domain-containing protein</fullName>
    </recommendedName>
</protein>
<keyword evidence="3" id="KW-1185">Reference proteome</keyword>
<feature type="domain" description="FAS1" evidence="1">
    <location>
        <begin position="1"/>
        <end position="119"/>
    </location>
</feature>
<dbReference type="PROSITE" id="PS50213">
    <property type="entry name" value="FAS1"/>
    <property type="match status" value="1"/>
</dbReference>
<gene>
    <name evidence="2" type="ORF">L596_026092</name>
</gene>
<dbReference type="InterPro" id="IPR000782">
    <property type="entry name" value="FAS1_domain"/>
</dbReference>
<dbReference type="STRING" id="34508.A0A4V5ZY35"/>
<reference evidence="2 3" key="2">
    <citation type="journal article" date="2019" name="G3 (Bethesda)">
        <title>Hybrid Assembly of the Genome of the Entomopathogenic Nematode Steinernema carpocapsae Identifies the X-Chromosome.</title>
        <authorList>
            <person name="Serra L."/>
            <person name="Macchietto M."/>
            <person name="Macias-Munoz A."/>
            <person name="McGill C.J."/>
            <person name="Rodriguez I.M."/>
            <person name="Rodriguez B."/>
            <person name="Murad R."/>
            <person name="Mortazavi A."/>
        </authorList>
    </citation>
    <scope>NUCLEOTIDE SEQUENCE [LARGE SCALE GENOMIC DNA]</scope>
    <source>
        <strain evidence="2 3">ALL</strain>
    </source>
</reference>
<dbReference type="AlphaFoldDB" id="A0A4V5ZY35"/>
<sequence length="119" mass="14497">MELQYTFNFNRIYTPYQQMTVFIPTDEAWGYVPGGLRMAMTDGSHWQALQFVFKRHVIQGKALAWTDFRERTFTMMNDEKVVMRRRGRLFELYWPRGDRVARIIEGRDRRYQRVHPSNR</sequence>
<proteinExistence type="predicted"/>
<name>A0A4V5ZY35_STECR</name>
<comment type="caution">
    <text evidence="2">The sequence shown here is derived from an EMBL/GenBank/DDBJ whole genome shotgun (WGS) entry which is preliminary data.</text>
</comment>
<dbReference type="EMBL" id="AZBU02000010">
    <property type="protein sequence ID" value="TKR62085.1"/>
    <property type="molecule type" value="Genomic_DNA"/>
</dbReference>
<dbReference type="OrthoDB" id="5810603at2759"/>
<evidence type="ECO:0000313" key="2">
    <source>
        <dbReference type="EMBL" id="TKR62085.1"/>
    </source>
</evidence>
<organism evidence="2 3">
    <name type="scientific">Steinernema carpocapsae</name>
    <name type="common">Entomopathogenic nematode</name>
    <dbReference type="NCBI Taxonomy" id="34508"/>
    <lineage>
        <taxon>Eukaryota</taxon>
        <taxon>Metazoa</taxon>
        <taxon>Ecdysozoa</taxon>
        <taxon>Nematoda</taxon>
        <taxon>Chromadorea</taxon>
        <taxon>Rhabditida</taxon>
        <taxon>Tylenchina</taxon>
        <taxon>Panagrolaimomorpha</taxon>
        <taxon>Strongyloidoidea</taxon>
        <taxon>Steinernematidae</taxon>
        <taxon>Steinernema</taxon>
    </lineage>
</organism>
<accession>A0A4V5ZY35</accession>
<evidence type="ECO:0000313" key="3">
    <source>
        <dbReference type="Proteomes" id="UP000298663"/>
    </source>
</evidence>
<dbReference type="InterPro" id="IPR036378">
    <property type="entry name" value="FAS1_dom_sf"/>
</dbReference>
<dbReference type="Proteomes" id="UP000298663">
    <property type="component" value="Unassembled WGS sequence"/>
</dbReference>
<reference evidence="2 3" key="1">
    <citation type="journal article" date="2015" name="Genome Biol.">
        <title>Comparative genomics of Steinernema reveals deeply conserved gene regulatory networks.</title>
        <authorList>
            <person name="Dillman A.R."/>
            <person name="Macchietto M."/>
            <person name="Porter C.F."/>
            <person name="Rogers A."/>
            <person name="Williams B."/>
            <person name="Antoshechkin I."/>
            <person name="Lee M.M."/>
            <person name="Goodwin Z."/>
            <person name="Lu X."/>
            <person name="Lewis E.E."/>
            <person name="Goodrich-Blair H."/>
            <person name="Stock S.P."/>
            <person name="Adams B.J."/>
            <person name="Sternberg P.W."/>
            <person name="Mortazavi A."/>
        </authorList>
    </citation>
    <scope>NUCLEOTIDE SEQUENCE [LARGE SCALE GENOMIC DNA]</scope>
    <source>
        <strain evidence="2 3">ALL</strain>
    </source>
</reference>
<evidence type="ECO:0000259" key="1">
    <source>
        <dbReference type="PROSITE" id="PS50213"/>
    </source>
</evidence>
<dbReference type="Pfam" id="PF02469">
    <property type="entry name" value="Fasciclin"/>
    <property type="match status" value="1"/>
</dbReference>